<evidence type="ECO:0000256" key="2">
    <source>
        <dbReference type="SAM" id="Phobius"/>
    </source>
</evidence>
<dbReference type="SUPFAM" id="SSF48317">
    <property type="entry name" value="Acid phosphatase/Vanadium-dependent haloperoxidase"/>
    <property type="match status" value="1"/>
</dbReference>
<keyword evidence="6" id="KW-1185">Reference proteome</keyword>
<dbReference type="AlphaFoldDB" id="A0A3D8PR71"/>
<accession>A0A3D8PR71</accession>
<comment type="caution">
    <text evidence="5">The sequence shown here is derived from an EMBL/GenBank/DDBJ whole genome shotgun (WGS) entry which is preliminary data.</text>
</comment>
<feature type="transmembrane region" description="Helical" evidence="2">
    <location>
        <begin position="301"/>
        <end position="317"/>
    </location>
</feature>
<evidence type="ECO:0000259" key="4">
    <source>
        <dbReference type="Pfam" id="PF09335"/>
    </source>
</evidence>
<feature type="transmembrane region" description="Helical" evidence="2">
    <location>
        <begin position="217"/>
        <end position="239"/>
    </location>
</feature>
<dbReference type="InterPro" id="IPR032816">
    <property type="entry name" value="VTT_dom"/>
</dbReference>
<dbReference type="GO" id="GO:0005886">
    <property type="term" value="C:plasma membrane"/>
    <property type="evidence" value="ECO:0007669"/>
    <property type="project" value="TreeGrafter"/>
</dbReference>
<dbReference type="InterPro" id="IPR051311">
    <property type="entry name" value="DedA_domain"/>
</dbReference>
<feature type="domain" description="Phosphatidic acid phosphatase type 2/haloperoxidase" evidence="3">
    <location>
        <begin position="332"/>
        <end position="414"/>
    </location>
</feature>
<keyword evidence="2" id="KW-0812">Transmembrane</keyword>
<dbReference type="PANTHER" id="PTHR42709">
    <property type="entry name" value="ALKALINE PHOSPHATASE LIKE PROTEIN"/>
    <property type="match status" value="1"/>
</dbReference>
<comment type="similarity">
    <text evidence="1">Belongs to the DedA family.</text>
</comment>
<evidence type="ECO:0000256" key="1">
    <source>
        <dbReference type="ARBA" id="ARBA00010792"/>
    </source>
</evidence>
<feature type="transmembrane region" description="Helical" evidence="2">
    <location>
        <begin position="373"/>
        <end position="393"/>
    </location>
</feature>
<organism evidence="5 6">
    <name type="scientific">Oceanobacillus arenosus</name>
    <dbReference type="NCBI Taxonomy" id="1229153"/>
    <lineage>
        <taxon>Bacteria</taxon>
        <taxon>Bacillati</taxon>
        <taxon>Bacillota</taxon>
        <taxon>Bacilli</taxon>
        <taxon>Bacillales</taxon>
        <taxon>Bacillaceae</taxon>
        <taxon>Oceanobacillus</taxon>
    </lineage>
</organism>
<feature type="transmembrane region" description="Helical" evidence="2">
    <location>
        <begin position="349"/>
        <end position="366"/>
    </location>
</feature>
<feature type="transmembrane region" description="Helical" evidence="2">
    <location>
        <begin position="132"/>
        <end position="151"/>
    </location>
</feature>
<feature type="transmembrane region" description="Helical" evidence="2">
    <location>
        <begin position="405"/>
        <end position="425"/>
    </location>
</feature>
<evidence type="ECO:0000313" key="6">
    <source>
        <dbReference type="Proteomes" id="UP000257143"/>
    </source>
</evidence>
<evidence type="ECO:0000313" key="5">
    <source>
        <dbReference type="EMBL" id="RDW18636.1"/>
    </source>
</evidence>
<dbReference type="Pfam" id="PF01569">
    <property type="entry name" value="PAP2"/>
    <property type="match status" value="1"/>
</dbReference>
<feature type="transmembrane region" description="Helical" evidence="2">
    <location>
        <begin position="272"/>
        <end position="294"/>
    </location>
</feature>
<feature type="transmembrane region" description="Helical" evidence="2">
    <location>
        <begin position="171"/>
        <end position="189"/>
    </location>
</feature>
<dbReference type="Gene3D" id="1.20.144.10">
    <property type="entry name" value="Phosphatidic acid phosphatase type 2/haloperoxidase"/>
    <property type="match status" value="1"/>
</dbReference>
<keyword evidence="2" id="KW-0472">Membrane</keyword>
<dbReference type="InterPro" id="IPR000326">
    <property type="entry name" value="PAP2/HPO"/>
</dbReference>
<dbReference type="InterPro" id="IPR036938">
    <property type="entry name" value="PAP2/HPO_sf"/>
</dbReference>
<dbReference type="OrthoDB" id="9782291at2"/>
<dbReference type="RefSeq" id="WP_115773096.1">
    <property type="nucleotide sequence ID" value="NZ_PIOC01000016.1"/>
</dbReference>
<dbReference type="Proteomes" id="UP000257143">
    <property type="component" value="Unassembled WGS sequence"/>
</dbReference>
<keyword evidence="2" id="KW-1133">Transmembrane helix</keyword>
<dbReference type="EMBL" id="PIOC01000016">
    <property type="protein sequence ID" value="RDW18636.1"/>
    <property type="molecule type" value="Genomic_DNA"/>
</dbReference>
<protein>
    <submittedName>
        <fullName evidence="5">Alkaline phosphatase</fullName>
    </submittedName>
</protein>
<reference evidence="6" key="1">
    <citation type="submission" date="2017-11" db="EMBL/GenBank/DDBJ databases">
        <authorList>
            <person name="Zhu W."/>
        </authorList>
    </citation>
    <scope>NUCLEOTIDE SEQUENCE [LARGE SCALE GENOMIC DNA]</scope>
    <source>
        <strain evidence="6">CAU 1183</strain>
    </source>
</reference>
<dbReference type="Pfam" id="PF09335">
    <property type="entry name" value="VTT_dom"/>
    <property type="match status" value="1"/>
</dbReference>
<gene>
    <name evidence="5" type="ORF">CWR48_09935</name>
</gene>
<feature type="transmembrane region" description="Helical" evidence="2">
    <location>
        <begin position="49"/>
        <end position="71"/>
    </location>
</feature>
<proteinExistence type="inferred from homology"/>
<sequence length="434" mass="49930">MGDITAYIDQFGYIVLFVALLLELIALPLPGEILMTYTGFLVFQGRLNWILSILIAGFGSCIGMTISYWIGYKVGQPFFEKYGSRFHMGPERIGKFSHWFSKYGNKLLLIAYFIPGIRHITGYFSGTTRLPFRMYAVFAYTGAFLWVMVFITLGKVLGPQWETFHSSIKKYLIIGVIAAAVVFIVIYIYKKYKEEIKETVIRLLNLTLTIFHTRRRVGFLLTVTFILTLGLLILMFGMIEDFLGNEFTNFNQTVDLLISLVFNKDWIEAMQIFLFLGSRQVQLILISFTFIWILWKGENKLIELGSLLIVILGGELFEESLRRIFQILSPVPYSFTNHPFRNFPSEQSLMNFVFYGFAVFICVRFIKNAWSHTLVPIAGLGVLILIAISRLFFKVELPSDIAAGYVFGGVWLGLNILLLEIFRLLRRIDIDQLH</sequence>
<dbReference type="PANTHER" id="PTHR42709:SF9">
    <property type="entry name" value="ALKALINE PHOSPHATASE LIKE PROTEIN"/>
    <property type="match status" value="1"/>
</dbReference>
<feature type="domain" description="VTT" evidence="4">
    <location>
        <begin position="29"/>
        <end position="155"/>
    </location>
</feature>
<evidence type="ECO:0000259" key="3">
    <source>
        <dbReference type="Pfam" id="PF01569"/>
    </source>
</evidence>
<feature type="transmembrane region" description="Helical" evidence="2">
    <location>
        <begin position="12"/>
        <end position="29"/>
    </location>
</feature>
<name>A0A3D8PR71_9BACI</name>